<sequence length="156" mass="17168">MMATIALPNLLSTCPLPRHENKSKSFRPSNGYIFLKPSSKTPMLSPNLGLSRAQFRVYDSLAAAAITGVANKNAKINKYCEMGNLKSAMEMVSGAQKSELDLEAYCSVVELCAGMMSLQDRKRVHSIICDNGAEADGKLGAKFVFMYVRDEMEMMK</sequence>
<evidence type="ECO:0008006" key="3">
    <source>
        <dbReference type="Google" id="ProtNLM"/>
    </source>
</evidence>
<evidence type="ECO:0000313" key="1">
    <source>
        <dbReference type="EMBL" id="TQD81454.1"/>
    </source>
</evidence>
<organism evidence="1 2">
    <name type="scientific">Malus baccata</name>
    <name type="common">Siberian crab apple</name>
    <name type="synonym">Pyrus baccata</name>
    <dbReference type="NCBI Taxonomy" id="106549"/>
    <lineage>
        <taxon>Eukaryota</taxon>
        <taxon>Viridiplantae</taxon>
        <taxon>Streptophyta</taxon>
        <taxon>Embryophyta</taxon>
        <taxon>Tracheophyta</taxon>
        <taxon>Spermatophyta</taxon>
        <taxon>Magnoliopsida</taxon>
        <taxon>eudicotyledons</taxon>
        <taxon>Gunneridae</taxon>
        <taxon>Pentapetalae</taxon>
        <taxon>rosids</taxon>
        <taxon>fabids</taxon>
        <taxon>Rosales</taxon>
        <taxon>Rosaceae</taxon>
        <taxon>Amygdaloideae</taxon>
        <taxon>Maleae</taxon>
        <taxon>Malus</taxon>
    </lineage>
</organism>
<gene>
    <name evidence="1" type="ORF">C1H46_032985</name>
</gene>
<accession>A0A540L4P8</accession>
<dbReference type="AlphaFoldDB" id="A0A540L4P8"/>
<dbReference type="STRING" id="106549.A0A540L4P8"/>
<evidence type="ECO:0000313" key="2">
    <source>
        <dbReference type="Proteomes" id="UP000315295"/>
    </source>
</evidence>
<reference evidence="1 2" key="1">
    <citation type="journal article" date="2019" name="G3 (Bethesda)">
        <title>Sequencing of a Wild Apple (Malus baccata) Genome Unravels the Differences Between Cultivated and Wild Apple Species Regarding Disease Resistance and Cold Tolerance.</title>
        <authorList>
            <person name="Chen X."/>
        </authorList>
    </citation>
    <scope>NUCLEOTIDE SEQUENCE [LARGE SCALE GENOMIC DNA]</scope>
    <source>
        <strain evidence="2">cv. Shandingzi</strain>
        <tissue evidence="1">Leaves</tissue>
    </source>
</reference>
<comment type="caution">
    <text evidence="1">The sequence shown here is derived from an EMBL/GenBank/DDBJ whole genome shotgun (WGS) entry which is preliminary data.</text>
</comment>
<name>A0A540L4P8_MALBA</name>
<proteinExistence type="predicted"/>
<dbReference type="Proteomes" id="UP000315295">
    <property type="component" value="Unassembled WGS sequence"/>
</dbReference>
<protein>
    <recommendedName>
        <fullName evidence="3">Pentatricopeptide repeat-containing protein</fullName>
    </recommendedName>
</protein>
<dbReference type="EMBL" id="VIEB01000766">
    <property type="protein sequence ID" value="TQD81454.1"/>
    <property type="molecule type" value="Genomic_DNA"/>
</dbReference>
<keyword evidence="2" id="KW-1185">Reference proteome</keyword>